<name>A0ABR4JR51_9EURO</name>
<evidence type="ECO:0000313" key="3">
    <source>
        <dbReference type="Proteomes" id="UP001610444"/>
    </source>
</evidence>
<evidence type="ECO:0000259" key="1">
    <source>
        <dbReference type="Pfam" id="PF01137"/>
    </source>
</evidence>
<keyword evidence="3" id="KW-1185">Reference proteome</keyword>
<dbReference type="InterPro" id="IPR037136">
    <property type="entry name" value="RNA3'_phos_cyclase_dom_sf"/>
</dbReference>
<sequence>MERQTSSTMDFVSNTGITVIDGTRYEGGGGLIRDTLSYATILNKPVRIESIRANRPGTGGLRLEHTVAIDTVSKLAASIVDGNTPASREITFRPHAAPEVHSFRSSFPLQQSLHSMEVTVEGAAAILMVAVLPYVLFSTLGPAATKSFSAREALGDSGIEFTIRAGTLCVKAPSFVYVHQVLLPTFRAIGISEENLQLRDDYEQGWHTDFARVPGRMTMWARPLARPLPAFQLERRGAVVRLRAMIHGPVDILNAFHATVRQEIQGALTLGPGCSPSSSVEVLSEAFASTAPGQYHLLLVAETEGPRAFLGYEQVYPQKEGFPHGLESNTAELHRHLTRVCLRGLYDELAHGNAVDEHTEALLIPYQVLAHGFSSTTAERNKQLVQENEELAVPFSMTIPFLG</sequence>
<organism evidence="2 3">
    <name type="scientific">Aspergillus pseudodeflectus</name>
    <dbReference type="NCBI Taxonomy" id="176178"/>
    <lineage>
        <taxon>Eukaryota</taxon>
        <taxon>Fungi</taxon>
        <taxon>Dikarya</taxon>
        <taxon>Ascomycota</taxon>
        <taxon>Pezizomycotina</taxon>
        <taxon>Eurotiomycetes</taxon>
        <taxon>Eurotiomycetidae</taxon>
        <taxon>Eurotiales</taxon>
        <taxon>Aspergillaceae</taxon>
        <taxon>Aspergillus</taxon>
        <taxon>Aspergillus subgen. Nidulantes</taxon>
    </lineage>
</organism>
<dbReference type="InterPro" id="IPR023797">
    <property type="entry name" value="RNA3'_phos_cyclase_dom"/>
</dbReference>
<proteinExistence type="predicted"/>
<comment type="caution">
    <text evidence="2">The sequence shown here is derived from an EMBL/GenBank/DDBJ whole genome shotgun (WGS) entry which is preliminary data.</text>
</comment>
<protein>
    <submittedName>
        <fullName evidence="2">RNA 3'-terminal phosphate cyclase/enolpyruvate transferase</fullName>
    </submittedName>
</protein>
<dbReference type="Proteomes" id="UP001610444">
    <property type="component" value="Unassembled WGS sequence"/>
</dbReference>
<gene>
    <name evidence="2" type="ORF">BJX68DRAFT_270685</name>
</gene>
<dbReference type="InterPro" id="IPR013792">
    <property type="entry name" value="RNA3'P_cycl/enolpyr_Trfase_a/b"/>
</dbReference>
<dbReference type="Gene3D" id="3.30.360.20">
    <property type="entry name" value="RNA 3'-terminal phosphate cyclase, insert domain"/>
    <property type="match status" value="1"/>
</dbReference>
<reference evidence="2 3" key="1">
    <citation type="submission" date="2024-07" db="EMBL/GenBank/DDBJ databases">
        <title>Section-level genome sequencing and comparative genomics of Aspergillus sections Usti and Cavernicolus.</title>
        <authorList>
            <consortium name="Lawrence Berkeley National Laboratory"/>
            <person name="Nybo J.L."/>
            <person name="Vesth T.C."/>
            <person name="Theobald S."/>
            <person name="Frisvad J.C."/>
            <person name="Larsen T.O."/>
            <person name="Kjaerboelling I."/>
            <person name="Rothschild-Mancinelli K."/>
            <person name="Lyhne E.K."/>
            <person name="Kogle M.E."/>
            <person name="Barry K."/>
            <person name="Clum A."/>
            <person name="Na H."/>
            <person name="Ledsgaard L."/>
            <person name="Lin J."/>
            <person name="Lipzen A."/>
            <person name="Kuo A."/>
            <person name="Riley R."/>
            <person name="Mondo S."/>
            <person name="LaButti K."/>
            <person name="Haridas S."/>
            <person name="Pangalinan J."/>
            <person name="Salamov A.A."/>
            <person name="Simmons B.A."/>
            <person name="Magnuson J.K."/>
            <person name="Chen J."/>
            <person name="Drula E."/>
            <person name="Henrissat B."/>
            <person name="Wiebenga A."/>
            <person name="Lubbers R.J."/>
            <person name="Gomes A.C."/>
            <person name="Macurrencykelacurrency M.R."/>
            <person name="Stajich J."/>
            <person name="Grigoriev I.V."/>
            <person name="Mortensen U.H."/>
            <person name="De vries R.P."/>
            <person name="Baker S.E."/>
            <person name="Andersen M.R."/>
        </authorList>
    </citation>
    <scope>NUCLEOTIDE SEQUENCE [LARGE SCALE GENOMIC DNA]</scope>
    <source>
        <strain evidence="2 3">CBS 756.74</strain>
    </source>
</reference>
<dbReference type="RefSeq" id="XP_070895135.1">
    <property type="nucleotide sequence ID" value="XM_071046732.1"/>
</dbReference>
<dbReference type="GO" id="GO:0016740">
    <property type="term" value="F:transferase activity"/>
    <property type="evidence" value="ECO:0007669"/>
    <property type="project" value="UniProtKB-KW"/>
</dbReference>
<dbReference type="GeneID" id="98161896"/>
<keyword evidence="2" id="KW-0808">Transferase</keyword>
<dbReference type="EMBL" id="JBFXLR010000051">
    <property type="protein sequence ID" value="KAL2842510.1"/>
    <property type="molecule type" value="Genomic_DNA"/>
</dbReference>
<dbReference type="PANTHER" id="PTHR11096">
    <property type="entry name" value="RNA 3' TERMINAL PHOSPHATE CYCLASE"/>
    <property type="match status" value="1"/>
</dbReference>
<dbReference type="Pfam" id="PF01137">
    <property type="entry name" value="RTC"/>
    <property type="match status" value="1"/>
</dbReference>
<evidence type="ECO:0000313" key="2">
    <source>
        <dbReference type="EMBL" id="KAL2842510.1"/>
    </source>
</evidence>
<dbReference type="InterPro" id="IPR036553">
    <property type="entry name" value="RPTC_insert"/>
</dbReference>
<accession>A0ABR4JR51</accession>
<dbReference type="Gene3D" id="3.65.10.20">
    <property type="entry name" value="RNA 3'-terminal phosphate cyclase domain"/>
    <property type="match status" value="1"/>
</dbReference>
<dbReference type="SUPFAM" id="SSF55205">
    <property type="entry name" value="EPT/RTPC-like"/>
    <property type="match status" value="1"/>
</dbReference>
<dbReference type="PANTHER" id="PTHR11096:SF0">
    <property type="entry name" value="RNA 3'-TERMINAL PHOSPHATE CYCLASE"/>
    <property type="match status" value="1"/>
</dbReference>
<dbReference type="InterPro" id="IPR000228">
    <property type="entry name" value="RNA3'_term_phos_cyc"/>
</dbReference>
<feature type="domain" description="RNA 3'-terminal phosphate cyclase" evidence="1">
    <location>
        <begin position="26"/>
        <end position="389"/>
    </location>
</feature>